<sequence>MQDIESIIVERAIVHILDNNSDTPILGEIEQEIDEEIHEFLVKHIIKSLRDDDNRKAKFRLGKNSVMEACKEIFDNEENFIEASKKIANRMFRIMKTNNNISSCDLVVCIFSSNDSKYIGILKLDYQKSFVHEIEYIENYFKVSIIPQDIGLPGLNQKLQKCAFIRNLNDENDYDMIVLDKQNYSQDSEIARFFIDEFLNSEIIIDNKYKTKMLKKAVEKWTRKNLKEDLEKALEVREEVNNVLKNDIEVDIQKISENIFKDDESIREKFILNFEEQGIDPAQPFEIDKSWVNKKMNKKVIKTDTGFEIKGIFEDFDDMMKFNIKRNGDGTVDIIVKNVRSIVEK</sequence>
<accession>A0A1M6MGJ3</accession>
<dbReference type="InterPro" id="IPR007358">
    <property type="entry name" value="Nucleoid_associated_NdpA"/>
</dbReference>
<dbReference type="GO" id="GO:0009295">
    <property type="term" value="C:nucleoid"/>
    <property type="evidence" value="ECO:0007669"/>
    <property type="project" value="InterPro"/>
</dbReference>
<reference evidence="1 2" key="1">
    <citation type="submission" date="2016-11" db="EMBL/GenBank/DDBJ databases">
        <authorList>
            <person name="Jaros S."/>
            <person name="Januszkiewicz K."/>
            <person name="Wedrychowicz H."/>
        </authorList>
    </citation>
    <scope>NUCLEOTIDE SEQUENCE [LARGE SCALE GENOMIC DNA]</scope>
    <source>
        <strain evidence="1 2">DSM 14501</strain>
    </source>
</reference>
<dbReference type="Pfam" id="PF04245">
    <property type="entry name" value="NA37"/>
    <property type="match status" value="1"/>
</dbReference>
<dbReference type="AlphaFoldDB" id="A0A1M6MGJ3"/>
<dbReference type="EMBL" id="FRAJ01000004">
    <property type="protein sequence ID" value="SHJ82591.1"/>
    <property type="molecule type" value="Genomic_DNA"/>
</dbReference>
<name>A0A1M6MGJ3_9FIRM</name>
<proteinExistence type="predicted"/>
<keyword evidence="2" id="KW-1185">Reference proteome</keyword>
<dbReference type="STRING" id="1121266.SAMN02745883_00535"/>
<dbReference type="RefSeq" id="WP_072965843.1">
    <property type="nucleotide sequence ID" value="NZ_FRAJ01000004.1"/>
</dbReference>
<gene>
    <name evidence="1" type="ORF">SAMN02745883_00535</name>
</gene>
<dbReference type="Proteomes" id="UP000184082">
    <property type="component" value="Unassembled WGS sequence"/>
</dbReference>
<protein>
    <submittedName>
        <fullName evidence="1">Nucleoid-associated protein YejK</fullName>
    </submittedName>
</protein>
<evidence type="ECO:0000313" key="2">
    <source>
        <dbReference type="Proteomes" id="UP000184082"/>
    </source>
</evidence>
<organism evidence="1 2">
    <name type="scientific">Caminicella sporogenes DSM 14501</name>
    <dbReference type="NCBI Taxonomy" id="1121266"/>
    <lineage>
        <taxon>Bacteria</taxon>
        <taxon>Bacillati</taxon>
        <taxon>Bacillota</taxon>
        <taxon>Clostridia</taxon>
        <taxon>Peptostreptococcales</taxon>
        <taxon>Caminicellaceae</taxon>
        <taxon>Caminicella</taxon>
    </lineage>
</organism>
<evidence type="ECO:0000313" key="1">
    <source>
        <dbReference type="EMBL" id="SHJ82591.1"/>
    </source>
</evidence>